<dbReference type="PANTHER" id="PTHR36960:SF1">
    <property type="entry name" value="SI:DKEY-32E6.3"/>
    <property type="match status" value="1"/>
</dbReference>
<gene>
    <name evidence="1" type="ORF">TVY486_1103230</name>
</gene>
<organism evidence="1">
    <name type="scientific">Trypanosoma vivax (strain Y486)</name>
    <dbReference type="NCBI Taxonomy" id="1055687"/>
    <lineage>
        <taxon>Eukaryota</taxon>
        <taxon>Discoba</taxon>
        <taxon>Euglenozoa</taxon>
        <taxon>Kinetoplastea</taxon>
        <taxon>Metakinetoplastina</taxon>
        <taxon>Trypanosomatida</taxon>
        <taxon>Trypanosomatidae</taxon>
        <taxon>Trypanosoma</taxon>
        <taxon>Duttonella</taxon>
    </lineage>
</organism>
<dbReference type="EMBL" id="HE573027">
    <property type="protein sequence ID" value="CCC52839.1"/>
    <property type="molecule type" value="Genomic_DNA"/>
</dbReference>
<proteinExistence type="predicted"/>
<sequence>MPVPVSCALDPFAPKSFPTPDFFRKCMSRKLLERCPKRHLVIHMDINKTIVQFDSAGGRSLDDTLNSNAAANVWGRVVDGKWEAVMGPDEAGDRSNMITFAEYVDQKYAEPPGMRDLPRSARDRTWKEISGRRRAEVGAFTCPGQPGEKYKHLVDKQKAVLDATPNFSVIPSFFEFVNTLSELGWSFTLIFRTFGNDLGNVLKEWKQFLFGEHAHQPRGHVLQQLRETYVCEATGCIFRDKDRLFLCYGPRVGATVTYPEGTEELSTNDIVTQLKGLPSCREVRQVSFSQLHDQFVEYAATSNGIAGIIDYYPFWAQAAERRSGGKVYPVNITHPSNCTKPYLYAFFDDNIRIGEEHSIVDLRDVTTGASIMDFEMEKKYTIGVNSYQAIVYEDYFLDCLADALRLQLGEP</sequence>
<accession>G0UAK6</accession>
<name>G0UAK6_TRYVY</name>
<dbReference type="PANTHER" id="PTHR36960">
    <property type="entry name" value="SI:DKEY-32E6.3"/>
    <property type="match status" value="1"/>
</dbReference>
<dbReference type="AlphaFoldDB" id="G0UAK6"/>
<evidence type="ECO:0000313" key="1">
    <source>
        <dbReference type="EMBL" id="CCC52839.1"/>
    </source>
</evidence>
<reference evidence="1" key="1">
    <citation type="journal article" date="2012" name="Proc. Natl. Acad. Sci. U.S.A.">
        <title>Antigenic diversity is generated by distinct evolutionary mechanisms in African trypanosome species.</title>
        <authorList>
            <person name="Jackson A.P."/>
            <person name="Berry A."/>
            <person name="Aslett M."/>
            <person name="Allison H.C."/>
            <person name="Burton P."/>
            <person name="Vavrova-Anderson J."/>
            <person name="Brown R."/>
            <person name="Browne H."/>
            <person name="Corton N."/>
            <person name="Hauser H."/>
            <person name="Gamble J."/>
            <person name="Gilderthorp R."/>
            <person name="Marcello L."/>
            <person name="McQuillan J."/>
            <person name="Otto T.D."/>
            <person name="Quail M.A."/>
            <person name="Sanders M.J."/>
            <person name="van Tonder A."/>
            <person name="Ginger M.L."/>
            <person name="Field M.C."/>
            <person name="Barry J.D."/>
            <person name="Hertz-Fowler C."/>
            <person name="Berriman M."/>
        </authorList>
    </citation>
    <scope>NUCLEOTIDE SEQUENCE</scope>
    <source>
        <strain evidence="1">Y486</strain>
    </source>
</reference>
<dbReference type="VEuPathDB" id="TriTrypDB:TvY486_1103230"/>
<protein>
    <submittedName>
        <fullName evidence="1">Uncharacterized protein</fullName>
    </submittedName>
</protein>